<evidence type="ECO:0000256" key="2">
    <source>
        <dbReference type="ARBA" id="ARBA00022630"/>
    </source>
</evidence>
<dbReference type="PRINTS" id="PR00368">
    <property type="entry name" value="FADPNR"/>
</dbReference>
<evidence type="ECO:0000313" key="8">
    <source>
        <dbReference type="Proteomes" id="UP000653411"/>
    </source>
</evidence>
<dbReference type="Gene3D" id="3.30.390.30">
    <property type="match status" value="1"/>
</dbReference>
<dbReference type="PANTHER" id="PTHR43557:SF2">
    <property type="entry name" value="RIESKE DOMAIN-CONTAINING PROTEIN-RELATED"/>
    <property type="match status" value="1"/>
</dbReference>
<comment type="caution">
    <text evidence="7">The sequence shown here is derived from an EMBL/GenBank/DDBJ whole genome shotgun (WGS) entry which is preliminary data.</text>
</comment>
<proteinExistence type="predicted"/>
<name>A0A917X9S7_9ACTN</name>
<dbReference type="PANTHER" id="PTHR43557">
    <property type="entry name" value="APOPTOSIS-INDUCING FACTOR 1"/>
    <property type="match status" value="1"/>
</dbReference>
<evidence type="ECO:0000256" key="3">
    <source>
        <dbReference type="ARBA" id="ARBA00022827"/>
    </source>
</evidence>
<evidence type="ECO:0000259" key="6">
    <source>
        <dbReference type="Pfam" id="PF14759"/>
    </source>
</evidence>
<keyword evidence="4" id="KW-0560">Oxidoreductase</keyword>
<evidence type="ECO:0000256" key="4">
    <source>
        <dbReference type="ARBA" id="ARBA00023002"/>
    </source>
</evidence>
<feature type="domain" description="FAD/NAD(P)-binding" evidence="5">
    <location>
        <begin position="7"/>
        <end position="291"/>
    </location>
</feature>
<dbReference type="Pfam" id="PF07992">
    <property type="entry name" value="Pyr_redox_2"/>
    <property type="match status" value="1"/>
</dbReference>
<protein>
    <submittedName>
        <fullName evidence="7">Ferredoxin reductase</fullName>
    </submittedName>
</protein>
<sequence length="403" mass="41895">MPDHPEHVVVVGAGLGGVRVIEQLRARGYAGRITLVGAERHEPYDRPPLSKQILNRDWEPDRATLRNRSALRALEVSLRLGVQAVGLNGTMVELADGGHIVGDAVVIATGAAPRSLPGQPDGIAALRTLDDALALRDALDSARSLLVVGAGFIGAEVASGARRRGVEVTVLEAMPVPCERVLGRSGGGLAARLFTDAGVDLRCGSRIARFADRHTAELSDGRTVSADAVLVAVGAAPDLGWLHTAGLGKGDVLACDRNGRVLGTDGVWALGDVAAWQDVGRGQFHRHEHWTSVVDQAVIVGSDILGAQRPAPTVPYVWSDQFGLKIQVLGRTDLADEVIALHGAGLTAGPVRGTILAYLVNGTLAGAVGFGAPARMVRYRTLVAEGADRAAVLAFAESGASVG</sequence>
<evidence type="ECO:0000256" key="1">
    <source>
        <dbReference type="ARBA" id="ARBA00001974"/>
    </source>
</evidence>
<reference evidence="7" key="1">
    <citation type="journal article" date="2014" name="Int. J. Syst. Evol. Microbiol.">
        <title>Complete genome sequence of Corynebacterium casei LMG S-19264T (=DSM 44701T), isolated from a smear-ripened cheese.</title>
        <authorList>
            <consortium name="US DOE Joint Genome Institute (JGI-PGF)"/>
            <person name="Walter F."/>
            <person name="Albersmeier A."/>
            <person name="Kalinowski J."/>
            <person name="Ruckert C."/>
        </authorList>
    </citation>
    <scope>NUCLEOTIDE SEQUENCE</scope>
    <source>
        <strain evidence="7">CGMCC 4.7110</strain>
    </source>
</reference>
<feature type="domain" description="Reductase C-terminal" evidence="6">
    <location>
        <begin position="316"/>
        <end position="389"/>
    </location>
</feature>
<dbReference type="SUPFAM" id="SSF51905">
    <property type="entry name" value="FAD/NAD(P)-binding domain"/>
    <property type="match status" value="2"/>
</dbReference>
<dbReference type="Proteomes" id="UP000653411">
    <property type="component" value="Unassembled WGS sequence"/>
</dbReference>
<dbReference type="PRINTS" id="PR00411">
    <property type="entry name" value="PNDRDTASEI"/>
</dbReference>
<dbReference type="SUPFAM" id="SSF55424">
    <property type="entry name" value="FAD/NAD-linked reductases, dimerisation (C-terminal) domain"/>
    <property type="match status" value="1"/>
</dbReference>
<dbReference type="GO" id="GO:0005737">
    <property type="term" value="C:cytoplasm"/>
    <property type="evidence" value="ECO:0007669"/>
    <property type="project" value="TreeGrafter"/>
</dbReference>
<accession>A0A917X9S7</accession>
<dbReference type="InterPro" id="IPR028202">
    <property type="entry name" value="Reductase_C"/>
</dbReference>
<dbReference type="AlphaFoldDB" id="A0A917X9S7"/>
<keyword evidence="2" id="KW-0285">Flavoprotein</keyword>
<dbReference type="RefSeq" id="WP_189262155.1">
    <property type="nucleotide sequence ID" value="NZ_BMML01000003.1"/>
</dbReference>
<evidence type="ECO:0000259" key="5">
    <source>
        <dbReference type="Pfam" id="PF07992"/>
    </source>
</evidence>
<dbReference type="InterPro" id="IPR036188">
    <property type="entry name" value="FAD/NAD-bd_sf"/>
</dbReference>
<dbReference type="InterPro" id="IPR050446">
    <property type="entry name" value="FAD-oxidoreductase/Apoptosis"/>
</dbReference>
<dbReference type="InterPro" id="IPR023753">
    <property type="entry name" value="FAD/NAD-binding_dom"/>
</dbReference>
<keyword evidence="8" id="KW-1185">Reference proteome</keyword>
<dbReference type="Pfam" id="PF14759">
    <property type="entry name" value="Reductase_C"/>
    <property type="match status" value="1"/>
</dbReference>
<reference evidence="7" key="2">
    <citation type="submission" date="2020-09" db="EMBL/GenBank/DDBJ databases">
        <authorList>
            <person name="Sun Q."/>
            <person name="Zhou Y."/>
        </authorList>
    </citation>
    <scope>NUCLEOTIDE SEQUENCE</scope>
    <source>
        <strain evidence="7">CGMCC 4.7110</strain>
    </source>
</reference>
<gene>
    <name evidence="7" type="ORF">GCM10011578_019130</name>
</gene>
<evidence type="ECO:0000313" key="7">
    <source>
        <dbReference type="EMBL" id="GGM98306.1"/>
    </source>
</evidence>
<dbReference type="EMBL" id="BMML01000003">
    <property type="protein sequence ID" value="GGM98306.1"/>
    <property type="molecule type" value="Genomic_DNA"/>
</dbReference>
<dbReference type="GO" id="GO:0016651">
    <property type="term" value="F:oxidoreductase activity, acting on NAD(P)H"/>
    <property type="evidence" value="ECO:0007669"/>
    <property type="project" value="TreeGrafter"/>
</dbReference>
<dbReference type="Gene3D" id="3.50.50.60">
    <property type="entry name" value="FAD/NAD(P)-binding domain"/>
    <property type="match status" value="2"/>
</dbReference>
<organism evidence="7 8">
    <name type="scientific">Streptomyces fuscichromogenes</name>
    <dbReference type="NCBI Taxonomy" id="1324013"/>
    <lineage>
        <taxon>Bacteria</taxon>
        <taxon>Bacillati</taxon>
        <taxon>Actinomycetota</taxon>
        <taxon>Actinomycetes</taxon>
        <taxon>Kitasatosporales</taxon>
        <taxon>Streptomycetaceae</taxon>
        <taxon>Streptomyces</taxon>
    </lineage>
</organism>
<comment type="cofactor">
    <cofactor evidence="1">
        <name>FAD</name>
        <dbReference type="ChEBI" id="CHEBI:57692"/>
    </cofactor>
</comment>
<keyword evidence="3" id="KW-0274">FAD</keyword>
<dbReference type="InterPro" id="IPR016156">
    <property type="entry name" value="FAD/NAD-linked_Rdtase_dimer_sf"/>
</dbReference>